<dbReference type="GO" id="GO:0046872">
    <property type="term" value="F:metal ion binding"/>
    <property type="evidence" value="ECO:0007669"/>
    <property type="project" value="UniProtKB-KW"/>
</dbReference>
<dbReference type="Gene3D" id="3.20.20.70">
    <property type="entry name" value="Aldolase class I"/>
    <property type="match status" value="1"/>
</dbReference>
<dbReference type="PANTHER" id="PTHR11228">
    <property type="entry name" value="RADICAL SAM DOMAIN PROTEIN"/>
    <property type="match status" value="1"/>
</dbReference>
<feature type="non-terminal residue" evidence="6">
    <location>
        <position position="251"/>
    </location>
</feature>
<protein>
    <recommendedName>
        <fullName evidence="5">Radical SAM core domain-containing protein</fullName>
    </recommendedName>
</protein>
<dbReference type="AlphaFoldDB" id="A0A3B0QZD8"/>
<sequence>MQASSEIGGIALPIQRLHLEVTSHCNFACEFCPDSRMERVRGFMDYELLKRVLDEVEEKGIAQAVLFHLMGEPLLYPRLTEAVAYASGKGLETIVTTNGVLLTDEVLDGLRKAGLTKIILSLQTPDAKSFEMRGAKGVDFAEYSEQVRGVARKVMREGGIALELSFLSSPLRRLILPVMADVSIADTSGSLRKFLSMWADFVFKNTEFDERLPGLRRKLRRVRSFKQNTVELTPDLFFTTRVMGDWSEHSI</sequence>
<dbReference type="InterPro" id="IPR007197">
    <property type="entry name" value="rSAM"/>
</dbReference>
<dbReference type="InterPro" id="IPR006638">
    <property type="entry name" value="Elp3/MiaA/NifB-like_rSAM"/>
</dbReference>
<organism evidence="6">
    <name type="scientific">hydrothermal vent metagenome</name>
    <dbReference type="NCBI Taxonomy" id="652676"/>
    <lineage>
        <taxon>unclassified sequences</taxon>
        <taxon>metagenomes</taxon>
        <taxon>ecological metagenomes</taxon>
    </lineage>
</organism>
<dbReference type="CDD" id="cd01335">
    <property type="entry name" value="Radical_SAM"/>
    <property type="match status" value="1"/>
</dbReference>
<evidence type="ECO:0000256" key="2">
    <source>
        <dbReference type="ARBA" id="ARBA00022723"/>
    </source>
</evidence>
<dbReference type="InterPro" id="IPR050377">
    <property type="entry name" value="Radical_SAM_PqqE_MftC-like"/>
</dbReference>
<dbReference type="PROSITE" id="PS51918">
    <property type="entry name" value="RADICAL_SAM"/>
    <property type="match status" value="1"/>
</dbReference>
<evidence type="ECO:0000313" key="6">
    <source>
        <dbReference type="EMBL" id="VAV85642.1"/>
    </source>
</evidence>
<evidence type="ECO:0000256" key="4">
    <source>
        <dbReference type="ARBA" id="ARBA00023014"/>
    </source>
</evidence>
<dbReference type="InterPro" id="IPR013785">
    <property type="entry name" value="Aldolase_TIM"/>
</dbReference>
<reference evidence="6" key="1">
    <citation type="submission" date="2018-06" db="EMBL/GenBank/DDBJ databases">
        <authorList>
            <person name="Zhirakovskaya E."/>
        </authorList>
    </citation>
    <scope>NUCLEOTIDE SEQUENCE</scope>
</reference>
<dbReference type="SFLD" id="SFLDG01067">
    <property type="entry name" value="SPASM/twitch_domain_containing"/>
    <property type="match status" value="1"/>
</dbReference>
<dbReference type="PANTHER" id="PTHR11228:SF7">
    <property type="entry name" value="PQQA PEPTIDE CYCLASE"/>
    <property type="match status" value="1"/>
</dbReference>
<evidence type="ECO:0000256" key="1">
    <source>
        <dbReference type="ARBA" id="ARBA00022691"/>
    </source>
</evidence>
<dbReference type="SFLD" id="SFLDS00029">
    <property type="entry name" value="Radical_SAM"/>
    <property type="match status" value="1"/>
</dbReference>
<dbReference type="SUPFAM" id="SSF102114">
    <property type="entry name" value="Radical SAM enzymes"/>
    <property type="match status" value="1"/>
</dbReference>
<dbReference type="GO" id="GO:0003824">
    <property type="term" value="F:catalytic activity"/>
    <property type="evidence" value="ECO:0007669"/>
    <property type="project" value="InterPro"/>
</dbReference>
<accession>A0A3B0QZD8</accession>
<gene>
    <name evidence="6" type="ORF">MNBD_DELTA01-628</name>
</gene>
<keyword evidence="3" id="KW-0408">Iron</keyword>
<name>A0A3B0QZD8_9ZZZZ</name>
<feature type="domain" description="Radical SAM core" evidence="5">
    <location>
        <begin position="11"/>
        <end position="223"/>
    </location>
</feature>
<keyword evidence="2" id="KW-0479">Metal-binding</keyword>
<evidence type="ECO:0000256" key="3">
    <source>
        <dbReference type="ARBA" id="ARBA00023004"/>
    </source>
</evidence>
<dbReference type="GO" id="GO:0051536">
    <property type="term" value="F:iron-sulfur cluster binding"/>
    <property type="evidence" value="ECO:0007669"/>
    <property type="project" value="UniProtKB-KW"/>
</dbReference>
<dbReference type="EMBL" id="UOEA01000092">
    <property type="protein sequence ID" value="VAV85642.1"/>
    <property type="molecule type" value="Genomic_DNA"/>
</dbReference>
<keyword evidence="1" id="KW-0949">S-adenosyl-L-methionine</keyword>
<dbReference type="Pfam" id="PF04055">
    <property type="entry name" value="Radical_SAM"/>
    <property type="match status" value="1"/>
</dbReference>
<evidence type="ECO:0000259" key="5">
    <source>
        <dbReference type="PROSITE" id="PS51918"/>
    </source>
</evidence>
<dbReference type="InterPro" id="IPR058240">
    <property type="entry name" value="rSAM_sf"/>
</dbReference>
<proteinExistence type="predicted"/>
<dbReference type="SMART" id="SM00729">
    <property type="entry name" value="Elp3"/>
    <property type="match status" value="1"/>
</dbReference>
<keyword evidence="4" id="KW-0411">Iron-sulfur</keyword>